<evidence type="ECO:0000256" key="2">
    <source>
        <dbReference type="SAM" id="SignalP"/>
    </source>
</evidence>
<protein>
    <submittedName>
        <fullName evidence="3">Uncharacterized protein</fullName>
    </submittedName>
</protein>
<comment type="caution">
    <text evidence="3">The sequence shown here is derived from an EMBL/GenBank/DDBJ whole genome shotgun (WGS) entry which is preliminary data.</text>
</comment>
<keyword evidence="2" id="KW-0732">Signal</keyword>
<reference evidence="4" key="1">
    <citation type="submission" date="2023-07" db="EMBL/GenBank/DDBJ databases">
        <title>30 novel species of actinomycetes from the DSMZ collection.</title>
        <authorList>
            <person name="Nouioui I."/>
        </authorList>
    </citation>
    <scope>NUCLEOTIDE SEQUENCE [LARGE SCALE GENOMIC DNA]</scope>
    <source>
        <strain evidence="4">DSM 44918</strain>
    </source>
</reference>
<gene>
    <name evidence="3" type="ORF">RNC47_11465</name>
</gene>
<feature type="signal peptide" evidence="2">
    <location>
        <begin position="1"/>
        <end position="20"/>
    </location>
</feature>
<name>A0ABU2LMZ0_9ACTN</name>
<evidence type="ECO:0000313" key="3">
    <source>
        <dbReference type="EMBL" id="MDT0318956.1"/>
    </source>
</evidence>
<dbReference type="RefSeq" id="WP_311597947.1">
    <property type="nucleotide sequence ID" value="NZ_JAVREM010000009.1"/>
</dbReference>
<keyword evidence="4" id="KW-1185">Reference proteome</keyword>
<accession>A0ABU2LMZ0</accession>
<dbReference type="EMBL" id="JAVREM010000009">
    <property type="protein sequence ID" value="MDT0318956.1"/>
    <property type="molecule type" value="Genomic_DNA"/>
</dbReference>
<evidence type="ECO:0000256" key="1">
    <source>
        <dbReference type="SAM" id="MobiDB-lite"/>
    </source>
</evidence>
<sequence length="256" mass="26801">MRGAALALGAVAALAALALAALTLSALRDGGESPVADDAPPEGGAEIAPLTWDTRSHVWAGGCGHRYLVDRDPAEVPAPPVAQDADRWAGELDAVHGGSTIVETTLRTGGRQAVVVEAVHIRVVERRAPLAWPAFDMSPGCGGALTPAAFTVDLDADRPVAHPRDGYDGEAEAELPAPEPPFLVTEDEPLVLRVGATAVDCDCDWYVEVDWASGADSGMARIDDAGRPFRTSGVTAPGDVYGYEYTEQRWERGHGG</sequence>
<feature type="region of interest" description="Disordered" evidence="1">
    <location>
        <begin position="161"/>
        <end position="182"/>
    </location>
</feature>
<proteinExistence type="predicted"/>
<evidence type="ECO:0000313" key="4">
    <source>
        <dbReference type="Proteomes" id="UP001183420"/>
    </source>
</evidence>
<dbReference type="Proteomes" id="UP001183420">
    <property type="component" value="Unassembled WGS sequence"/>
</dbReference>
<organism evidence="3 4">
    <name type="scientific">Streptomyces millisiae</name>
    <dbReference type="NCBI Taxonomy" id="3075542"/>
    <lineage>
        <taxon>Bacteria</taxon>
        <taxon>Bacillati</taxon>
        <taxon>Actinomycetota</taxon>
        <taxon>Actinomycetes</taxon>
        <taxon>Kitasatosporales</taxon>
        <taxon>Streptomycetaceae</taxon>
        <taxon>Streptomyces</taxon>
    </lineage>
</organism>
<feature type="chain" id="PRO_5046314752" evidence="2">
    <location>
        <begin position="21"/>
        <end position="256"/>
    </location>
</feature>